<gene>
    <name evidence="1" type="ORF">N0V93_005295</name>
</gene>
<proteinExistence type="predicted"/>
<evidence type="ECO:0008006" key="3">
    <source>
        <dbReference type="Google" id="ProtNLM"/>
    </source>
</evidence>
<evidence type="ECO:0000313" key="1">
    <source>
        <dbReference type="EMBL" id="KAJ4391676.1"/>
    </source>
</evidence>
<accession>A0A9W8YSL9</accession>
<dbReference type="Proteomes" id="UP001140453">
    <property type="component" value="Unassembled WGS sequence"/>
</dbReference>
<dbReference type="OrthoDB" id="2687876at2759"/>
<dbReference type="EMBL" id="JAPEVB010000003">
    <property type="protein sequence ID" value="KAJ4391676.1"/>
    <property type="molecule type" value="Genomic_DNA"/>
</dbReference>
<keyword evidence="2" id="KW-1185">Reference proteome</keyword>
<sequence>MVLKYWPTPACHPLRIETEMRAYRVCKGKDLAPEFLGLVTESGRVIGFLLDYIEEAHKPSTAEEKELCRAQVKRFHDLTGWHRNGPENRRSNFLVKDDRVWLVDLAKAKEPQTVGRESPGWVERVTEPTEFDAFWEFSDEFDFTLLGRARRKRNGPKRVTWAKEDIE</sequence>
<organism evidence="1 2">
    <name type="scientific">Gnomoniopsis smithogilvyi</name>
    <dbReference type="NCBI Taxonomy" id="1191159"/>
    <lineage>
        <taxon>Eukaryota</taxon>
        <taxon>Fungi</taxon>
        <taxon>Dikarya</taxon>
        <taxon>Ascomycota</taxon>
        <taxon>Pezizomycotina</taxon>
        <taxon>Sordariomycetes</taxon>
        <taxon>Sordariomycetidae</taxon>
        <taxon>Diaporthales</taxon>
        <taxon>Gnomoniaceae</taxon>
        <taxon>Gnomoniopsis</taxon>
    </lineage>
</organism>
<dbReference type="AlphaFoldDB" id="A0A9W8YSL9"/>
<comment type="caution">
    <text evidence="1">The sequence shown here is derived from an EMBL/GenBank/DDBJ whole genome shotgun (WGS) entry which is preliminary data.</text>
</comment>
<protein>
    <recommendedName>
        <fullName evidence="3">Aminoglycoside phosphotransferase domain-containing protein</fullName>
    </recommendedName>
</protein>
<evidence type="ECO:0000313" key="2">
    <source>
        <dbReference type="Proteomes" id="UP001140453"/>
    </source>
</evidence>
<name>A0A9W8YSL9_9PEZI</name>
<reference evidence="1" key="1">
    <citation type="submission" date="2022-10" db="EMBL/GenBank/DDBJ databases">
        <title>Tapping the CABI collections for fungal endophytes: first genome assemblies for Collariella, Neodidymelliopsis, Ascochyta clinopodiicola, Didymella pomorum, Didymosphaeria variabile, Neocosmospora piperis and Neocucurbitaria cava.</title>
        <authorList>
            <person name="Hill R."/>
        </authorList>
    </citation>
    <scope>NUCLEOTIDE SEQUENCE</scope>
    <source>
        <strain evidence="1">IMI 355082</strain>
    </source>
</reference>